<dbReference type="GO" id="GO:0004540">
    <property type="term" value="F:RNA nuclease activity"/>
    <property type="evidence" value="ECO:0007669"/>
    <property type="project" value="InterPro"/>
</dbReference>
<dbReference type="Gene3D" id="3.40.1260.20">
    <property type="entry name" value="Ribonuclease E, catalytic domain"/>
    <property type="match status" value="1"/>
</dbReference>
<name>A0A5C5V3R5_9BACT</name>
<dbReference type="Pfam" id="PF10150">
    <property type="entry name" value="RNase_E_G"/>
    <property type="match status" value="1"/>
</dbReference>
<keyword evidence="7" id="KW-0997">Cell inner membrane</keyword>
<keyword evidence="16" id="KW-0694">RNA-binding</keyword>
<comment type="subcellular location">
    <subcellularLocation>
        <location evidence="2">Cytoplasm</location>
    </subcellularLocation>
</comment>
<organism evidence="20 21">
    <name type="scientific">Blastopirellula retiformator</name>
    <dbReference type="NCBI Taxonomy" id="2527970"/>
    <lineage>
        <taxon>Bacteria</taxon>
        <taxon>Pseudomonadati</taxon>
        <taxon>Planctomycetota</taxon>
        <taxon>Planctomycetia</taxon>
        <taxon>Pirellulales</taxon>
        <taxon>Pirellulaceae</taxon>
        <taxon>Blastopirellula</taxon>
    </lineage>
</organism>
<evidence type="ECO:0000256" key="8">
    <source>
        <dbReference type="ARBA" id="ARBA00022552"/>
    </source>
</evidence>
<keyword evidence="14 20" id="KW-0378">Hydrolase</keyword>
<evidence type="ECO:0000313" key="20">
    <source>
        <dbReference type="EMBL" id="TWT33204.1"/>
    </source>
</evidence>
<dbReference type="CDD" id="cd04453">
    <property type="entry name" value="S1_RNase_E"/>
    <property type="match status" value="1"/>
</dbReference>
<dbReference type="GO" id="GO:0006364">
    <property type="term" value="P:rRNA processing"/>
    <property type="evidence" value="ECO:0007669"/>
    <property type="project" value="UniProtKB-KW"/>
</dbReference>
<dbReference type="InterPro" id="IPR004659">
    <property type="entry name" value="RNase_E/G"/>
</dbReference>
<dbReference type="GO" id="GO:0016787">
    <property type="term" value="F:hydrolase activity"/>
    <property type="evidence" value="ECO:0007669"/>
    <property type="project" value="UniProtKB-KW"/>
</dbReference>
<comment type="cofactor">
    <cofactor evidence="1">
        <name>Mg(2+)</name>
        <dbReference type="ChEBI" id="CHEBI:18420"/>
    </cofactor>
</comment>
<evidence type="ECO:0000256" key="13">
    <source>
        <dbReference type="ARBA" id="ARBA00022759"/>
    </source>
</evidence>
<evidence type="ECO:0000256" key="6">
    <source>
        <dbReference type="ARBA" id="ARBA00022490"/>
    </source>
</evidence>
<evidence type="ECO:0000256" key="1">
    <source>
        <dbReference type="ARBA" id="ARBA00001946"/>
    </source>
</evidence>
<evidence type="ECO:0000256" key="2">
    <source>
        <dbReference type="ARBA" id="ARBA00004496"/>
    </source>
</evidence>
<evidence type="ECO:0000259" key="19">
    <source>
        <dbReference type="PROSITE" id="PS50126"/>
    </source>
</evidence>
<dbReference type="InterPro" id="IPR019307">
    <property type="entry name" value="RNA-bd_AU-1/RNase_E/G"/>
</dbReference>
<accession>A0A5C5V3R5</accession>
<dbReference type="Pfam" id="PF00575">
    <property type="entry name" value="S1"/>
    <property type="match status" value="1"/>
</dbReference>
<evidence type="ECO:0000256" key="16">
    <source>
        <dbReference type="ARBA" id="ARBA00022884"/>
    </source>
</evidence>
<keyword evidence="9" id="KW-0819">tRNA processing</keyword>
<keyword evidence="11" id="KW-0479">Metal-binding</keyword>
<evidence type="ECO:0000256" key="4">
    <source>
        <dbReference type="ARBA" id="ARBA00017719"/>
    </source>
</evidence>
<keyword evidence="17" id="KW-0472">Membrane</keyword>
<feature type="compositionally biased region" description="Acidic residues" evidence="18">
    <location>
        <begin position="115"/>
        <end position="143"/>
    </location>
</feature>
<dbReference type="EMBL" id="SJPF01000003">
    <property type="protein sequence ID" value="TWT33204.1"/>
    <property type="molecule type" value="Genomic_DNA"/>
</dbReference>
<keyword evidence="21" id="KW-1185">Reference proteome</keyword>
<proteinExistence type="inferred from homology"/>
<dbReference type="InterPro" id="IPR003029">
    <property type="entry name" value="S1_domain"/>
</dbReference>
<dbReference type="PROSITE" id="PS50126">
    <property type="entry name" value="S1"/>
    <property type="match status" value="1"/>
</dbReference>
<protein>
    <recommendedName>
        <fullName evidence="4">Ribonuclease G</fullName>
    </recommendedName>
</protein>
<dbReference type="GO" id="GO:0004519">
    <property type="term" value="F:endonuclease activity"/>
    <property type="evidence" value="ECO:0007669"/>
    <property type="project" value="UniProtKB-KW"/>
</dbReference>
<dbReference type="Gene3D" id="2.40.50.140">
    <property type="entry name" value="Nucleic acid-binding proteins"/>
    <property type="match status" value="1"/>
</dbReference>
<dbReference type="GO" id="GO:0005737">
    <property type="term" value="C:cytoplasm"/>
    <property type="evidence" value="ECO:0007669"/>
    <property type="project" value="UniProtKB-SubCell"/>
</dbReference>
<dbReference type="GO" id="GO:0046872">
    <property type="term" value="F:metal ion binding"/>
    <property type="evidence" value="ECO:0007669"/>
    <property type="project" value="UniProtKB-KW"/>
</dbReference>
<keyword evidence="13" id="KW-0255">Endonuclease</keyword>
<keyword evidence="15" id="KW-0460">Magnesium</keyword>
<evidence type="ECO:0000256" key="15">
    <source>
        <dbReference type="ARBA" id="ARBA00022842"/>
    </source>
</evidence>
<dbReference type="InterPro" id="IPR048583">
    <property type="entry name" value="RNase_E_G_thioredoxin-like"/>
</dbReference>
<keyword evidence="5" id="KW-1003">Cell membrane</keyword>
<reference evidence="20 21" key="1">
    <citation type="submission" date="2019-02" db="EMBL/GenBank/DDBJ databases">
        <title>Deep-cultivation of Planctomycetes and their phenomic and genomic characterization uncovers novel biology.</title>
        <authorList>
            <person name="Wiegand S."/>
            <person name="Jogler M."/>
            <person name="Boedeker C."/>
            <person name="Pinto D."/>
            <person name="Vollmers J."/>
            <person name="Rivas-Marin E."/>
            <person name="Kohn T."/>
            <person name="Peeters S.H."/>
            <person name="Heuer A."/>
            <person name="Rast P."/>
            <person name="Oberbeckmann S."/>
            <person name="Bunk B."/>
            <person name="Jeske O."/>
            <person name="Meyerdierks A."/>
            <person name="Storesund J.E."/>
            <person name="Kallscheuer N."/>
            <person name="Luecker S."/>
            <person name="Lage O.M."/>
            <person name="Pohl T."/>
            <person name="Merkel B.J."/>
            <person name="Hornburger P."/>
            <person name="Mueller R.-W."/>
            <person name="Bruemmer F."/>
            <person name="Labrenz M."/>
            <person name="Spormann A.M."/>
            <person name="Op Den Camp H."/>
            <person name="Overmann J."/>
            <person name="Amann R."/>
            <person name="Jetten M.S.M."/>
            <person name="Mascher T."/>
            <person name="Medema M.H."/>
            <person name="Devos D.P."/>
            <person name="Kaster A.-K."/>
            <person name="Ovreas L."/>
            <person name="Rohde M."/>
            <person name="Galperin M.Y."/>
            <person name="Jogler C."/>
        </authorList>
    </citation>
    <scope>NUCLEOTIDE SEQUENCE [LARGE SCALE GENOMIC DNA]</scope>
    <source>
        <strain evidence="20 21">Enr8</strain>
    </source>
</reference>
<dbReference type="NCBIfam" id="TIGR00757">
    <property type="entry name" value="RNaseEG"/>
    <property type="match status" value="1"/>
</dbReference>
<keyword evidence="12" id="KW-0699">rRNA-binding</keyword>
<feature type="compositionally biased region" description="Basic residues" evidence="18">
    <location>
        <begin position="154"/>
        <end position="171"/>
    </location>
</feature>
<evidence type="ECO:0000256" key="10">
    <source>
        <dbReference type="ARBA" id="ARBA00022722"/>
    </source>
</evidence>
<evidence type="ECO:0000256" key="9">
    <source>
        <dbReference type="ARBA" id="ARBA00022694"/>
    </source>
</evidence>
<comment type="similarity">
    <text evidence="3">Belongs to the RNase E/G family. RNase G subfamily.</text>
</comment>
<gene>
    <name evidence="20" type="primary">rne</name>
    <name evidence="20" type="ORF">Enr8_30290</name>
</gene>
<evidence type="ECO:0000256" key="5">
    <source>
        <dbReference type="ARBA" id="ARBA00022475"/>
    </source>
</evidence>
<dbReference type="PANTHER" id="PTHR30001:SF1">
    <property type="entry name" value="RIBONUCLEASE E_G-LIKE PROTEIN, CHLOROPLASTIC"/>
    <property type="match status" value="1"/>
</dbReference>
<dbReference type="PANTHER" id="PTHR30001">
    <property type="entry name" value="RIBONUCLEASE"/>
    <property type="match status" value="1"/>
</dbReference>
<evidence type="ECO:0000256" key="18">
    <source>
        <dbReference type="SAM" id="MobiDB-lite"/>
    </source>
</evidence>
<evidence type="ECO:0000256" key="17">
    <source>
        <dbReference type="ARBA" id="ARBA00023136"/>
    </source>
</evidence>
<feature type="domain" description="S1 motif" evidence="19">
    <location>
        <begin position="49"/>
        <end position="90"/>
    </location>
</feature>
<evidence type="ECO:0000313" key="21">
    <source>
        <dbReference type="Proteomes" id="UP000318878"/>
    </source>
</evidence>
<feature type="region of interest" description="Disordered" evidence="18">
    <location>
        <begin position="89"/>
        <end position="174"/>
    </location>
</feature>
<dbReference type="GO" id="GO:0008033">
    <property type="term" value="P:tRNA processing"/>
    <property type="evidence" value="ECO:0007669"/>
    <property type="project" value="UniProtKB-KW"/>
</dbReference>
<evidence type="ECO:0000256" key="12">
    <source>
        <dbReference type="ARBA" id="ARBA00022730"/>
    </source>
</evidence>
<evidence type="ECO:0000256" key="7">
    <source>
        <dbReference type="ARBA" id="ARBA00022519"/>
    </source>
</evidence>
<comment type="caution">
    <text evidence="20">The sequence shown here is derived from an EMBL/GenBank/DDBJ whole genome shotgun (WGS) entry which is preliminary data.</text>
</comment>
<keyword evidence="10" id="KW-0540">Nuclease</keyword>
<keyword evidence="6" id="KW-0963">Cytoplasm</keyword>
<dbReference type="GO" id="GO:0019843">
    <property type="term" value="F:rRNA binding"/>
    <property type="evidence" value="ECO:0007669"/>
    <property type="project" value="UniProtKB-KW"/>
</dbReference>
<dbReference type="SUPFAM" id="SSF50249">
    <property type="entry name" value="Nucleic acid-binding proteins"/>
    <property type="match status" value="1"/>
</dbReference>
<evidence type="ECO:0000256" key="11">
    <source>
        <dbReference type="ARBA" id="ARBA00022723"/>
    </source>
</evidence>
<dbReference type="Proteomes" id="UP000318878">
    <property type="component" value="Unassembled WGS sequence"/>
</dbReference>
<dbReference type="AlphaFoldDB" id="A0A5C5V3R5"/>
<dbReference type="InterPro" id="IPR012340">
    <property type="entry name" value="NA-bd_OB-fold"/>
</dbReference>
<keyword evidence="8" id="KW-0698">rRNA processing</keyword>
<evidence type="ECO:0000256" key="14">
    <source>
        <dbReference type="ARBA" id="ARBA00022801"/>
    </source>
</evidence>
<dbReference type="Pfam" id="PF20833">
    <property type="entry name" value="RNase_E_G_Thio"/>
    <property type="match status" value="1"/>
</dbReference>
<evidence type="ECO:0000256" key="3">
    <source>
        <dbReference type="ARBA" id="ARBA00005663"/>
    </source>
</evidence>
<dbReference type="SMART" id="SM00316">
    <property type="entry name" value="S1"/>
    <property type="match status" value="1"/>
</dbReference>
<sequence>MKRNTRKTRMKKEMLINVSQPEECRIAIVEDGILEEFYLERTSQDNYVGNIYKGVVVNLEPSIQAAFVDFGVGKNGFLHISDVEPQYFRQGGYDPAEQLDDDFGGSYGGASAADFSDDDEKESGDDGDDSSDDEAQAEGEEGDAPPKAPQPRGRGQRRPQRRQRPGMRPRVKPPIQEIFKRGDEVLVQVIKEGIGSKGPTLSTYISIPGRYLVLMPALGRVGVSRKIEDDQVRRRLRSTLLELNPPKGLGFIVRTAGQERNKKELSRDMAYLLRLWKVIVRRLKNSVGPCDIYEESDMIIRTIRDIFSSDVDSIYVDSESAYERAKEFLQLVMPRHVNRLKKYESKDPLFHKYRLDEEIARINQREVPLRRGGSIVIDQSEALVAIDVNSGNFRYDGTAEEAAYQLNMMAAKEIARQLRLRDLGGVVVNDFIDMRREKHRRNVERALRDSVKRDRARTKILKTSPFGLIEMTRQRIRPSLKRSVFKDCPCCKGRGVVKSAESMAIEVVRMLLAAAHHDGASHVTIRVNDEVATYLNNKKRRELARIEEDTNIVVQIYGSESFYPEHLEVECVDADGRRLHFDDRPSGNGSRH</sequence>